<dbReference type="InterPro" id="IPR010499">
    <property type="entry name" value="AraC_E-bd"/>
</dbReference>
<evidence type="ECO:0000313" key="2">
    <source>
        <dbReference type="EMBL" id="MDO6422682.1"/>
    </source>
</evidence>
<gene>
    <name evidence="2" type="ORF">Q4521_09370</name>
</gene>
<accession>A0AAW7X8C4</accession>
<dbReference type="EMBL" id="JAUOPB010000006">
    <property type="protein sequence ID" value="MDO6422682.1"/>
    <property type="molecule type" value="Genomic_DNA"/>
</dbReference>
<dbReference type="InterPro" id="IPR029442">
    <property type="entry name" value="GyrI-like"/>
</dbReference>
<proteinExistence type="predicted"/>
<evidence type="ECO:0000259" key="1">
    <source>
        <dbReference type="SMART" id="SM00871"/>
    </source>
</evidence>
<name>A0AAW7X8C4_9GAMM</name>
<dbReference type="Proteomes" id="UP001169760">
    <property type="component" value="Unassembled WGS sequence"/>
</dbReference>
<dbReference type="SUPFAM" id="SSF55136">
    <property type="entry name" value="Probable bacterial effector-binding domain"/>
    <property type="match status" value="1"/>
</dbReference>
<dbReference type="AlphaFoldDB" id="A0AAW7X8C4"/>
<evidence type="ECO:0000313" key="3">
    <source>
        <dbReference type="Proteomes" id="UP001169760"/>
    </source>
</evidence>
<organism evidence="2 3">
    <name type="scientific">Saccharophagus degradans</name>
    <dbReference type="NCBI Taxonomy" id="86304"/>
    <lineage>
        <taxon>Bacteria</taxon>
        <taxon>Pseudomonadati</taxon>
        <taxon>Pseudomonadota</taxon>
        <taxon>Gammaproteobacteria</taxon>
        <taxon>Cellvibrionales</taxon>
        <taxon>Cellvibrionaceae</taxon>
        <taxon>Saccharophagus</taxon>
    </lineage>
</organism>
<dbReference type="Gene3D" id="3.20.80.10">
    <property type="entry name" value="Regulatory factor, effector binding domain"/>
    <property type="match status" value="1"/>
</dbReference>
<sequence length="157" mass="17248">MNNKYELVDLPSIKAAALHLTIPRGDVSEEMGPAVNAVLGAITSAGLSPIGPMFAYHLSVSDTHFDFEVGFPISGNLASVGKVRTIDLPAVSAFKTTHIGPYTGLYEAWSAFGAEYKARYPQQTRKQQFREIYRVGPETTLDETKWETDLFIPISHS</sequence>
<dbReference type="RefSeq" id="WP_303492609.1">
    <property type="nucleotide sequence ID" value="NZ_JAUOPB010000006.1"/>
</dbReference>
<reference evidence="2" key="1">
    <citation type="submission" date="2023-07" db="EMBL/GenBank/DDBJ databases">
        <title>Genome content predicts the carbon catabolic preferences of heterotrophic bacteria.</title>
        <authorList>
            <person name="Gralka M."/>
        </authorList>
    </citation>
    <scope>NUCLEOTIDE SEQUENCE</scope>
    <source>
        <strain evidence="2">I3M17_2</strain>
    </source>
</reference>
<dbReference type="SMART" id="SM00871">
    <property type="entry name" value="AraC_E_bind"/>
    <property type="match status" value="1"/>
</dbReference>
<dbReference type="InterPro" id="IPR011256">
    <property type="entry name" value="Reg_factor_effector_dom_sf"/>
</dbReference>
<dbReference type="Pfam" id="PF06445">
    <property type="entry name" value="GyrI-like"/>
    <property type="match status" value="1"/>
</dbReference>
<protein>
    <submittedName>
        <fullName evidence="2">GyrI-like domain-containing protein</fullName>
    </submittedName>
</protein>
<comment type="caution">
    <text evidence="2">The sequence shown here is derived from an EMBL/GenBank/DDBJ whole genome shotgun (WGS) entry which is preliminary data.</text>
</comment>
<feature type="domain" description="AraC effector-binding" evidence="1">
    <location>
        <begin position="3"/>
        <end position="155"/>
    </location>
</feature>